<evidence type="ECO:0000256" key="11">
    <source>
        <dbReference type="SAM" id="MobiDB-lite"/>
    </source>
</evidence>
<feature type="compositionally biased region" description="Polar residues" evidence="11">
    <location>
        <begin position="396"/>
        <end position="413"/>
    </location>
</feature>
<evidence type="ECO:0000256" key="1">
    <source>
        <dbReference type="ARBA" id="ARBA00010501"/>
    </source>
</evidence>
<dbReference type="GO" id="GO:0005634">
    <property type="term" value="C:nucleus"/>
    <property type="evidence" value="ECO:0000318"/>
    <property type="project" value="GO_Central"/>
</dbReference>
<evidence type="ECO:0000256" key="3">
    <source>
        <dbReference type="ARBA" id="ARBA00022443"/>
    </source>
</evidence>
<dbReference type="RefSeq" id="XP_001750017.1">
    <property type="nucleotide sequence ID" value="XM_001749965.1"/>
</dbReference>
<dbReference type="STRING" id="81824.A9VB82"/>
<dbReference type="SMART" id="SM00326">
    <property type="entry name" value="SH3"/>
    <property type="match status" value="2"/>
</dbReference>
<feature type="domain" description="SH3" evidence="12">
    <location>
        <begin position="596"/>
        <end position="657"/>
    </location>
</feature>
<sequence>MAGAPGAMVDLHAIFNDITKSQHRIEAACRGIQQAEAQFSDNLLHELFQTLAKGDEARNIACCYLLDYVFANADGPFCQALRQNMPILYGLALPDKPAFKSHNKLKKLYDRWVKKNWIPEAEAALTDMAPAVAYRRTQKLLHSTPTSIAHARVVANEVPVTSPEHPTTLQLRNLYRNRNTIQSPNPNPSNPSNLGNPSNKRSHNKRTALPNFLWRPLTLAGDWLTLERTVSDDWYEGTNLRTGARGIYPVAYVEQTQLAPPPQAPPAHHPPAGFGAPFPPPGVWAAGAPGHAGPPANANFPPPHNAGTNYPPPTNAGFQPSFYPPHNQFAAPPSQFAQPPFPAHQHQAQQPFPPPQGMHPQSLPVHVPQNQPEAQVQVQAQPQGPALVPQPGPQPSNQLQTQSQVPRHSTTHALPSKRAASSDRGGSRPAKQPARDDEMAPNDPNASMSAKLTYQRRLADRPEELPYQIGLPSPLVEVPTKISAPPTVFIWDLDETLVVFNELTNGRFARAYSLDVNTGKYTGRALEKLVFRVLDNKLFFKKLEKMSECMLESRLLLQVSSLIMGWLDRARTGADLRVARCLRECKAIYTKFQELRAQPTHRAIADLKKTIPQGLDLRQGEKLYALEEPEGGWVLARREDGSEQGLAPTTYLEAINGIQKAFQELKVLDEDDEYEAIDNILADVKYVCLRVAVRTYTEDWCDVARRALEACVRSPKNKPASTVSNTSPVGLTNASSSARQLNNAL</sequence>
<comment type="cofactor">
    <cofactor evidence="9">
        <name>Mg(2+)</name>
        <dbReference type="ChEBI" id="CHEBI:18420"/>
    </cofactor>
    <text evidence="9">Binds 1 Mg(2+) ion per subunit.</text>
</comment>
<keyword evidence="5 9" id="KW-0460">Magnesium</keyword>
<evidence type="ECO:0000256" key="5">
    <source>
        <dbReference type="ARBA" id="ARBA00022842"/>
    </source>
</evidence>
<evidence type="ECO:0000256" key="4">
    <source>
        <dbReference type="ARBA" id="ARBA00022801"/>
    </source>
</evidence>
<feature type="binding site" evidence="9">
    <location>
        <position position="494"/>
    </location>
    <ligand>
        <name>Mg(2+)</name>
        <dbReference type="ChEBI" id="CHEBI:18420"/>
    </ligand>
</feature>
<comment type="similarity">
    <text evidence="1">Belongs to the HAD-like hydrolase superfamily. EYA family.</text>
</comment>
<dbReference type="SUPFAM" id="SSF50044">
    <property type="entry name" value="SH3-domain"/>
    <property type="match status" value="2"/>
</dbReference>
<feature type="compositionally biased region" description="Low complexity" evidence="11">
    <location>
        <begin position="283"/>
        <end position="299"/>
    </location>
</feature>
<feature type="region of interest" description="Disordered" evidence="11">
    <location>
        <begin position="716"/>
        <end position="745"/>
    </location>
</feature>
<dbReference type="GO" id="GO:0045739">
    <property type="term" value="P:positive regulation of DNA repair"/>
    <property type="evidence" value="ECO:0000318"/>
    <property type="project" value="GO_Central"/>
</dbReference>
<dbReference type="Gene3D" id="2.30.30.40">
    <property type="entry name" value="SH3 Domains"/>
    <property type="match status" value="2"/>
</dbReference>
<feature type="region of interest" description="Disordered" evidence="11">
    <location>
        <begin position="259"/>
        <end position="448"/>
    </location>
</feature>
<dbReference type="InParanoid" id="A9VB82"/>
<dbReference type="PANTHER" id="PTHR10190:SF16">
    <property type="entry name" value="DEVELOPMENTAL PROTEIN EYES ABSENT"/>
    <property type="match status" value="1"/>
</dbReference>
<feature type="compositionally biased region" description="Pro residues" evidence="11">
    <location>
        <begin position="259"/>
        <end position="269"/>
    </location>
</feature>
<dbReference type="GeneID" id="5895312"/>
<evidence type="ECO:0000256" key="2">
    <source>
        <dbReference type="ARBA" id="ARBA00013064"/>
    </source>
</evidence>
<evidence type="ECO:0000313" key="13">
    <source>
        <dbReference type="EMBL" id="EDQ85192.1"/>
    </source>
</evidence>
<dbReference type="Pfam" id="PF00018">
    <property type="entry name" value="SH3_1"/>
    <property type="match status" value="1"/>
</dbReference>
<feature type="compositionally biased region" description="Low complexity" evidence="11">
    <location>
        <begin position="190"/>
        <end position="199"/>
    </location>
</feature>
<dbReference type="Gene3D" id="3.40.50.12350">
    <property type="match status" value="1"/>
</dbReference>
<feature type="compositionally biased region" description="Low complexity" evidence="11">
    <location>
        <begin position="367"/>
        <end position="387"/>
    </location>
</feature>
<organism evidence="13 14">
    <name type="scientific">Monosiga brevicollis</name>
    <name type="common">Choanoflagellate</name>
    <dbReference type="NCBI Taxonomy" id="81824"/>
    <lineage>
        <taxon>Eukaryota</taxon>
        <taxon>Choanoflagellata</taxon>
        <taxon>Craspedida</taxon>
        <taxon>Salpingoecidae</taxon>
        <taxon>Monosiga</taxon>
    </lineage>
</organism>
<feature type="compositionally biased region" description="Polar residues" evidence="11">
    <location>
        <begin position="719"/>
        <end position="745"/>
    </location>
</feature>
<gene>
    <name evidence="13" type="ORF">MONBRDRAFT_29484</name>
</gene>
<name>A9VB82_MONBE</name>
<feature type="binding site" evidence="9">
    <location>
        <position position="492"/>
    </location>
    <ligand>
        <name>Mg(2+)</name>
        <dbReference type="ChEBI" id="CHEBI:18420"/>
    </ligand>
</feature>
<reference evidence="13 14" key="1">
    <citation type="journal article" date="2008" name="Nature">
        <title>The genome of the choanoflagellate Monosiga brevicollis and the origin of metazoans.</title>
        <authorList>
            <consortium name="JGI Sequencing"/>
            <person name="King N."/>
            <person name="Westbrook M.J."/>
            <person name="Young S.L."/>
            <person name="Kuo A."/>
            <person name="Abedin M."/>
            <person name="Chapman J."/>
            <person name="Fairclough S."/>
            <person name="Hellsten U."/>
            <person name="Isogai Y."/>
            <person name="Letunic I."/>
            <person name="Marr M."/>
            <person name="Pincus D."/>
            <person name="Putnam N."/>
            <person name="Rokas A."/>
            <person name="Wright K.J."/>
            <person name="Zuzow R."/>
            <person name="Dirks W."/>
            <person name="Good M."/>
            <person name="Goodstein D."/>
            <person name="Lemons D."/>
            <person name="Li W."/>
            <person name="Lyons J.B."/>
            <person name="Morris A."/>
            <person name="Nichols S."/>
            <person name="Richter D.J."/>
            <person name="Salamov A."/>
            <person name="Bork P."/>
            <person name="Lim W.A."/>
            <person name="Manning G."/>
            <person name="Miller W.T."/>
            <person name="McGinnis W."/>
            <person name="Shapiro H."/>
            <person name="Tjian R."/>
            <person name="Grigoriev I.V."/>
            <person name="Rokhsar D."/>
        </authorList>
    </citation>
    <scope>NUCLEOTIDE SEQUENCE [LARGE SCALE GENOMIC DNA]</scope>
    <source>
        <strain evidence="14">MX1 / ATCC 50154</strain>
    </source>
</reference>
<evidence type="ECO:0000313" key="14">
    <source>
        <dbReference type="Proteomes" id="UP000001357"/>
    </source>
</evidence>
<dbReference type="KEGG" id="mbr:MONBRDRAFT_29484"/>
<accession>A9VB82</accession>
<evidence type="ECO:0000259" key="12">
    <source>
        <dbReference type="PROSITE" id="PS50002"/>
    </source>
</evidence>
<keyword evidence="14" id="KW-1185">Reference proteome</keyword>
<dbReference type="GO" id="GO:0030154">
    <property type="term" value="P:cell differentiation"/>
    <property type="evidence" value="ECO:0000318"/>
    <property type="project" value="GO_Central"/>
</dbReference>
<keyword evidence="3 10" id="KW-0728">SH3 domain</keyword>
<dbReference type="eggNOG" id="KOG3107">
    <property type="taxonomic scope" value="Eukaryota"/>
</dbReference>
<comment type="catalytic activity">
    <reaction evidence="7">
        <text>O-phospho-L-tyrosyl-[protein] + H2O = L-tyrosyl-[protein] + phosphate</text>
        <dbReference type="Rhea" id="RHEA:10684"/>
        <dbReference type="Rhea" id="RHEA-COMP:10136"/>
        <dbReference type="Rhea" id="RHEA-COMP:20101"/>
        <dbReference type="ChEBI" id="CHEBI:15377"/>
        <dbReference type="ChEBI" id="CHEBI:43474"/>
        <dbReference type="ChEBI" id="CHEBI:46858"/>
        <dbReference type="ChEBI" id="CHEBI:61978"/>
        <dbReference type="EC" id="3.1.3.48"/>
    </reaction>
</comment>
<dbReference type="EMBL" id="CH991576">
    <property type="protein sequence ID" value="EDQ85192.1"/>
    <property type="molecule type" value="Genomic_DNA"/>
</dbReference>
<keyword evidence="4" id="KW-0378">Hydrolase</keyword>
<evidence type="ECO:0000256" key="6">
    <source>
        <dbReference type="ARBA" id="ARBA00022912"/>
    </source>
</evidence>
<dbReference type="PROSITE" id="PS50002">
    <property type="entry name" value="SH3"/>
    <property type="match status" value="1"/>
</dbReference>
<protein>
    <recommendedName>
        <fullName evidence="2">protein-tyrosine-phosphatase</fullName>
        <ecNumber evidence="2">3.1.3.48</ecNumber>
    </recommendedName>
</protein>
<evidence type="ECO:0000256" key="8">
    <source>
        <dbReference type="PIRSR" id="PIRSR628472-1"/>
    </source>
</evidence>
<evidence type="ECO:0000256" key="10">
    <source>
        <dbReference type="PROSITE-ProRule" id="PRU00192"/>
    </source>
</evidence>
<evidence type="ECO:0000256" key="7">
    <source>
        <dbReference type="ARBA" id="ARBA00051722"/>
    </source>
</evidence>
<feature type="compositionally biased region" description="Pro residues" evidence="11">
    <location>
        <begin position="300"/>
        <end position="314"/>
    </location>
</feature>
<dbReference type="AlphaFoldDB" id="A9VB82"/>
<feature type="active site" description="Proton donor" evidence="8">
    <location>
        <position position="494"/>
    </location>
</feature>
<keyword evidence="9" id="KW-0479">Metal-binding</keyword>
<dbReference type="InterPro" id="IPR001452">
    <property type="entry name" value="SH3_domain"/>
</dbReference>
<proteinExistence type="inferred from homology"/>
<dbReference type="GO" id="GO:0046872">
    <property type="term" value="F:metal ion binding"/>
    <property type="evidence" value="ECO:0007669"/>
    <property type="project" value="UniProtKB-KW"/>
</dbReference>
<dbReference type="Proteomes" id="UP000001357">
    <property type="component" value="Unassembled WGS sequence"/>
</dbReference>
<dbReference type="PANTHER" id="PTHR10190">
    <property type="entry name" value="EYES ABSENT"/>
    <property type="match status" value="1"/>
</dbReference>
<dbReference type="InterPro" id="IPR036028">
    <property type="entry name" value="SH3-like_dom_sf"/>
</dbReference>
<dbReference type="OMA" id="PPANANF"/>
<dbReference type="EC" id="3.1.3.48" evidence="2"/>
<evidence type="ECO:0000256" key="9">
    <source>
        <dbReference type="PIRSR" id="PIRSR628472-2"/>
    </source>
</evidence>
<feature type="active site" description="Nucleophile" evidence="8">
    <location>
        <position position="492"/>
    </location>
</feature>
<dbReference type="GO" id="GO:2001240">
    <property type="term" value="P:negative regulation of extrinsic apoptotic signaling pathway in absence of ligand"/>
    <property type="evidence" value="ECO:0000318"/>
    <property type="project" value="GO_Central"/>
</dbReference>
<dbReference type="InterPro" id="IPR038102">
    <property type="entry name" value="EYA_dom_sf"/>
</dbReference>
<dbReference type="InterPro" id="IPR028472">
    <property type="entry name" value="EYA"/>
</dbReference>
<feature type="region of interest" description="Disordered" evidence="11">
    <location>
        <begin position="179"/>
        <end position="207"/>
    </location>
</feature>
<keyword evidence="6" id="KW-0904">Protein phosphatase</keyword>
<feature type="compositionally biased region" description="Low complexity" evidence="11">
    <location>
        <begin position="328"/>
        <end position="350"/>
    </location>
</feature>
<dbReference type="GO" id="GO:0004725">
    <property type="term" value="F:protein tyrosine phosphatase activity"/>
    <property type="evidence" value="ECO:0000318"/>
    <property type="project" value="GO_Central"/>
</dbReference>